<organism evidence="1 2">
    <name type="scientific">Teratosphaeria destructans</name>
    <dbReference type="NCBI Taxonomy" id="418781"/>
    <lineage>
        <taxon>Eukaryota</taxon>
        <taxon>Fungi</taxon>
        <taxon>Dikarya</taxon>
        <taxon>Ascomycota</taxon>
        <taxon>Pezizomycotina</taxon>
        <taxon>Dothideomycetes</taxon>
        <taxon>Dothideomycetidae</taxon>
        <taxon>Mycosphaerellales</taxon>
        <taxon>Teratosphaeriaceae</taxon>
        <taxon>Teratosphaeria</taxon>
    </lineage>
</organism>
<reference evidence="1 2" key="1">
    <citation type="journal article" date="2018" name="IMA Fungus">
        <title>IMA Genome-F 10: Nine draft genome sequences of Claviceps purpurea s.lat., including C. arundinis, C. humidiphila, and C. cf. spartinae, pseudomolecules for the pitch canker pathogen Fusarium circinatum, draft genome of Davidsoniella eucalypti, Grosmannia galeiformis, Quambalaria eucalypti, and Teratosphaeria destructans.</title>
        <authorList>
            <person name="Wingfield B.D."/>
            <person name="Liu M."/>
            <person name="Nguyen H.D."/>
            <person name="Lane F.A."/>
            <person name="Morgan S.W."/>
            <person name="De Vos L."/>
            <person name="Wilken P.M."/>
            <person name="Duong T.A."/>
            <person name="Aylward J."/>
            <person name="Coetzee M.P."/>
            <person name="Dadej K."/>
            <person name="De Beer Z.W."/>
            <person name="Findlay W."/>
            <person name="Havenga M."/>
            <person name="Kolarik M."/>
            <person name="Menzies J.G."/>
            <person name="Naidoo K."/>
            <person name="Pochopski O."/>
            <person name="Shoukouhi P."/>
            <person name="Santana Q.C."/>
            <person name="Seifert K.A."/>
            <person name="Soal N."/>
            <person name="Steenkamp E.T."/>
            <person name="Tatham C.T."/>
            <person name="van der Nest M.A."/>
            <person name="Wingfield M.J."/>
        </authorList>
    </citation>
    <scope>NUCLEOTIDE SEQUENCE [LARGE SCALE GENOMIC DNA]</scope>
    <source>
        <strain evidence="1">CMW44962</strain>
    </source>
</reference>
<dbReference type="InterPro" id="IPR029033">
    <property type="entry name" value="His_PPase_superfam"/>
</dbReference>
<dbReference type="EMBL" id="RIBY02001879">
    <property type="protein sequence ID" value="KAH9827407.1"/>
    <property type="molecule type" value="Genomic_DNA"/>
</dbReference>
<protein>
    <submittedName>
        <fullName evidence="1">Phosphoglycerate mutase family</fullName>
    </submittedName>
</protein>
<keyword evidence="2" id="KW-1185">Reference proteome</keyword>
<dbReference type="CDD" id="cd07067">
    <property type="entry name" value="HP_PGM_like"/>
    <property type="match status" value="1"/>
</dbReference>
<evidence type="ECO:0000313" key="1">
    <source>
        <dbReference type="EMBL" id="KAH9827407.1"/>
    </source>
</evidence>
<dbReference type="SMART" id="SM00855">
    <property type="entry name" value="PGAM"/>
    <property type="match status" value="1"/>
</dbReference>
<comment type="caution">
    <text evidence="1">The sequence shown here is derived from an EMBL/GenBank/DDBJ whole genome shotgun (WGS) entry which is preliminary data.</text>
</comment>
<proteinExistence type="predicted"/>
<dbReference type="AlphaFoldDB" id="A0A9W7W218"/>
<dbReference type="Pfam" id="PF00300">
    <property type="entry name" value="His_Phos_1"/>
    <property type="match status" value="1"/>
</dbReference>
<dbReference type="PANTHER" id="PTHR16469:SF51">
    <property type="entry name" value="TRANSCRIPTION FACTOR TAU 55 KDA SUBUNIT"/>
    <property type="match status" value="1"/>
</dbReference>
<dbReference type="OrthoDB" id="414418at2759"/>
<dbReference type="PANTHER" id="PTHR16469">
    <property type="entry name" value="UBIQUITIN-ASSOCIATED AND SH3 DOMAIN-CONTAINING BA-RELATED"/>
    <property type="match status" value="1"/>
</dbReference>
<accession>A0A9W7W218</accession>
<dbReference type="Gene3D" id="3.40.50.1240">
    <property type="entry name" value="Phosphoglycerate mutase-like"/>
    <property type="match status" value="1"/>
</dbReference>
<dbReference type="SUPFAM" id="SSF53254">
    <property type="entry name" value="Phosphoglycerate mutase-like"/>
    <property type="match status" value="1"/>
</dbReference>
<gene>
    <name evidence="1" type="ORF">Tdes44962_MAKER02853</name>
</gene>
<dbReference type="InterPro" id="IPR013078">
    <property type="entry name" value="His_Pase_superF_clade-1"/>
</dbReference>
<dbReference type="InterPro" id="IPR051710">
    <property type="entry name" value="Phosphatase_SH3-domain"/>
</dbReference>
<sequence>MVLEVIYVVRHGYRSNWVVDASTGTYSSSYPTPTGIPSDPALAVYGVKQSQELASHLLALNPPIDKIYSSPFYRCIQTLSPFTDKLVEQKGEQNVQVVLEPGLGEFYGLARFDHPRPATVEVLNRHFGYLAVEPEPVIVPSTKGESIPQLHDRVAYCLHQIIRQADSDPKGPRALVICTHAASMICIGRALTGRMPEDEGEEDFRCFTCAFSKYVRKSTGRQDEVQAWDPQVPDSVPDVGWRGTGVAGGWECAVNGDCSFLSGGEERGWDFTIHAEAEAKYTAERAALAAKHHTDDIGAMQIDAEAAAMAAERVATAAQLSQRSEEPRLDLTKGLEQFLARDGEEVDGA</sequence>
<name>A0A9W7W218_9PEZI</name>
<evidence type="ECO:0000313" key="2">
    <source>
        <dbReference type="Proteomes" id="UP001138500"/>
    </source>
</evidence>
<dbReference type="Proteomes" id="UP001138500">
    <property type="component" value="Unassembled WGS sequence"/>
</dbReference>
<reference evidence="1 2" key="2">
    <citation type="journal article" date="2021" name="Curr. Genet.">
        <title>Genetic response to nitrogen starvation in the aggressive Eucalyptus foliar pathogen Teratosphaeria destructans.</title>
        <authorList>
            <person name="Havenga M."/>
            <person name="Wingfield B.D."/>
            <person name="Wingfield M.J."/>
            <person name="Dreyer L.L."/>
            <person name="Roets F."/>
            <person name="Aylward J."/>
        </authorList>
    </citation>
    <scope>NUCLEOTIDE SEQUENCE [LARGE SCALE GENOMIC DNA]</scope>
    <source>
        <strain evidence="1">CMW44962</strain>
    </source>
</reference>